<name>A0A9D4BAG2_9SAUR</name>
<sequence length="114" mass="13515">MLFKITSRSTFSDNPCCCKRPMYVVHKMLILKHLNKNKIIKYFGRSVNILFNNYQFFLPIRQKDTRFLVYTQYYFFCNSKYSIISYIKSAASKVEEKGSKFSTVTVTLLKITHP</sequence>
<protein>
    <submittedName>
        <fullName evidence="1">Uncharacterized protein</fullName>
    </submittedName>
</protein>
<dbReference type="EMBL" id="JAHDVG010000463">
    <property type="protein sequence ID" value="KAH1187168.1"/>
    <property type="molecule type" value="Genomic_DNA"/>
</dbReference>
<proteinExistence type="predicted"/>
<evidence type="ECO:0000313" key="1">
    <source>
        <dbReference type="EMBL" id="KAH1187168.1"/>
    </source>
</evidence>
<organism evidence="1 2">
    <name type="scientific">Mauremys mutica</name>
    <name type="common">yellowpond turtle</name>
    <dbReference type="NCBI Taxonomy" id="74926"/>
    <lineage>
        <taxon>Eukaryota</taxon>
        <taxon>Metazoa</taxon>
        <taxon>Chordata</taxon>
        <taxon>Craniata</taxon>
        <taxon>Vertebrata</taxon>
        <taxon>Euteleostomi</taxon>
        <taxon>Archelosauria</taxon>
        <taxon>Testudinata</taxon>
        <taxon>Testudines</taxon>
        <taxon>Cryptodira</taxon>
        <taxon>Durocryptodira</taxon>
        <taxon>Testudinoidea</taxon>
        <taxon>Geoemydidae</taxon>
        <taxon>Geoemydinae</taxon>
        <taxon>Mauremys</taxon>
    </lineage>
</organism>
<dbReference type="AlphaFoldDB" id="A0A9D4BAG2"/>
<gene>
    <name evidence="1" type="ORF">KIL84_019917</name>
</gene>
<evidence type="ECO:0000313" key="2">
    <source>
        <dbReference type="Proteomes" id="UP000827986"/>
    </source>
</evidence>
<dbReference type="Proteomes" id="UP000827986">
    <property type="component" value="Unassembled WGS sequence"/>
</dbReference>
<keyword evidence="2" id="KW-1185">Reference proteome</keyword>
<reference evidence="1" key="1">
    <citation type="submission" date="2021-09" db="EMBL/GenBank/DDBJ databases">
        <title>The genome of Mauremys mutica provides insights into the evolution of semi-aquatic lifestyle.</title>
        <authorList>
            <person name="Gong S."/>
            <person name="Gao Y."/>
        </authorList>
    </citation>
    <scope>NUCLEOTIDE SEQUENCE</scope>
    <source>
        <strain evidence="1">MM-2020</strain>
        <tissue evidence="1">Muscle</tissue>
    </source>
</reference>
<comment type="caution">
    <text evidence="1">The sequence shown here is derived from an EMBL/GenBank/DDBJ whole genome shotgun (WGS) entry which is preliminary data.</text>
</comment>
<accession>A0A9D4BAG2</accession>